<evidence type="ECO:0000256" key="2">
    <source>
        <dbReference type="ARBA" id="ARBA00022737"/>
    </source>
</evidence>
<proteinExistence type="predicted"/>
<dbReference type="PROSITE" id="PS00028">
    <property type="entry name" value="ZINC_FINGER_C2H2_1"/>
    <property type="match status" value="1"/>
</dbReference>
<feature type="non-terminal residue" evidence="7">
    <location>
        <position position="1"/>
    </location>
</feature>
<evidence type="ECO:0000256" key="3">
    <source>
        <dbReference type="ARBA" id="ARBA00022771"/>
    </source>
</evidence>
<keyword evidence="8" id="KW-1185">Reference proteome</keyword>
<keyword evidence="3 5" id="KW-0863">Zinc-finger</keyword>
<organism evidence="7 8">
    <name type="scientific">Jaminaea rosea</name>
    <dbReference type="NCBI Taxonomy" id="1569628"/>
    <lineage>
        <taxon>Eukaryota</taxon>
        <taxon>Fungi</taxon>
        <taxon>Dikarya</taxon>
        <taxon>Basidiomycota</taxon>
        <taxon>Ustilaginomycotina</taxon>
        <taxon>Exobasidiomycetes</taxon>
        <taxon>Microstromatales</taxon>
        <taxon>Microstromatales incertae sedis</taxon>
        <taxon>Jaminaea</taxon>
    </lineage>
</organism>
<dbReference type="GO" id="GO:0005667">
    <property type="term" value="C:transcription regulator complex"/>
    <property type="evidence" value="ECO:0007669"/>
    <property type="project" value="TreeGrafter"/>
</dbReference>
<evidence type="ECO:0000256" key="4">
    <source>
        <dbReference type="ARBA" id="ARBA00022833"/>
    </source>
</evidence>
<sequence>FSTSGHAARHNRIHTGQKPYCCTFPGCQASFSRQDNALAHFRTGHALAKNR</sequence>
<dbReference type="PANTHER" id="PTHR14003">
    <property type="entry name" value="TRANSCRIPTIONAL REPRESSOR PROTEIN YY"/>
    <property type="match status" value="1"/>
</dbReference>
<dbReference type="GO" id="GO:0000978">
    <property type="term" value="F:RNA polymerase II cis-regulatory region sequence-specific DNA binding"/>
    <property type="evidence" value="ECO:0007669"/>
    <property type="project" value="TreeGrafter"/>
</dbReference>
<dbReference type="GO" id="GO:0008270">
    <property type="term" value="F:zinc ion binding"/>
    <property type="evidence" value="ECO:0007669"/>
    <property type="project" value="UniProtKB-KW"/>
</dbReference>
<name>A0A316UQL0_9BASI</name>
<dbReference type="FunFam" id="3.30.160.60:FF:002343">
    <property type="entry name" value="Zinc finger protein 33A"/>
    <property type="match status" value="1"/>
</dbReference>
<keyword evidence="2" id="KW-0677">Repeat</keyword>
<keyword evidence="1" id="KW-0479">Metal-binding</keyword>
<dbReference type="RefSeq" id="XP_025361203.1">
    <property type="nucleotide sequence ID" value="XM_025503926.1"/>
</dbReference>
<dbReference type="GO" id="GO:0000981">
    <property type="term" value="F:DNA-binding transcription factor activity, RNA polymerase II-specific"/>
    <property type="evidence" value="ECO:0007669"/>
    <property type="project" value="TreeGrafter"/>
</dbReference>
<dbReference type="OrthoDB" id="654211at2759"/>
<dbReference type="InterPro" id="IPR013087">
    <property type="entry name" value="Znf_C2H2_type"/>
</dbReference>
<dbReference type="GO" id="GO:0000785">
    <property type="term" value="C:chromatin"/>
    <property type="evidence" value="ECO:0007669"/>
    <property type="project" value="TreeGrafter"/>
</dbReference>
<dbReference type="AlphaFoldDB" id="A0A316UQL0"/>
<gene>
    <name evidence="7" type="ORF">BDZ90DRAFT_205152</name>
</gene>
<evidence type="ECO:0000313" key="8">
    <source>
        <dbReference type="Proteomes" id="UP000245884"/>
    </source>
</evidence>
<dbReference type="GO" id="GO:0031519">
    <property type="term" value="C:PcG protein complex"/>
    <property type="evidence" value="ECO:0007669"/>
    <property type="project" value="TreeGrafter"/>
</dbReference>
<dbReference type="GeneID" id="37025749"/>
<dbReference type="Proteomes" id="UP000245884">
    <property type="component" value="Unassembled WGS sequence"/>
</dbReference>
<dbReference type="Gene3D" id="3.30.160.60">
    <property type="entry name" value="Classic Zinc Finger"/>
    <property type="match status" value="2"/>
</dbReference>
<evidence type="ECO:0000256" key="1">
    <source>
        <dbReference type="ARBA" id="ARBA00022723"/>
    </source>
</evidence>
<dbReference type="PROSITE" id="PS50157">
    <property type="entry name" value="ZINC_FINGER_C2H2_2"/>
    <property type="match status" value="2"/>
</dbReference>
<keyword evidence="4" id="KW-0862">Zinc</keyword>
<evidence type="ECO:0000259" key="6">
    <source>
        <dbReference type="PROSITE" id="PS50157"/>
    </source>
</evidence>
<dbReference type="PANTHER" id="PTHR14003:SF19">
    <property type="entry name" value="YY2 TRANSCRIPTION FACTOR"/>
    <property type="match status" value="1"/>
</dbReference>
<dbReference type="STRING" id="1569628.A0A316UQL0"/>
<dbReference type="InterPro" id="IPR036236">
    <property type="entry name" value="Znf_C2H2_sf"/>
</dbReference>
<dbReference type="SUPFAM" id="SSF57667">
    <property type="entry name" value="beta-beta-alpha zinc fingers"/>
    <property type="match status" value="1"/>
</dbReference>
<reference evidence="7 8" key="1">
    <citation type="journal article" date="2018" name="Mol. Biol. Evol.">
        <title>Broad Genomic Sampling Reveals a Smut Pathogenic Ancestry of the Fungal Clade Ustilaginomycotina.</title>
        <authorList>
            <person name="Kijpornyongpan T."/>
            <person name="Mondo S.J."/>
            <person name="Barry K."/>
            <person name="Sandor L."/>
            <person name="Lee J."/>
            <person name="Lipzen A."/>
            <person name="Pangilinan J."/>
            <person name="LaButti K."/>
            <person name="Hainaut M."/>
            <person name="Henrissat B."/>
            <person name="Grigoriev I.V."/>
            <person name="Spatafora J.W."/>
            <person name="Aime M.C."/>
        </authorList>
    </citation>
    <scope>NUCLEOTIDE SEQUENCE [LARGE SCALE GENOMIC DNA]</scope>
    <source>
        <strain evidence="7 8">MCA 5214</strain>
    </source>
</reference>
<feature type="domain" description="C2H2-type" evidence="6">
    <location>
        <begin position="1"/>
        <end position="19"/>
    </location>
</feature>
<feature type="domain" description="C2H2-type" evidence="6">
    <location>
        <begin position="20"/>
        <end position="50"/>
    </location>
</feature>
<feature type="non-terminal residue" evidence="7">
    <location>
        <position position="51"/>
    </location>
</feature>
<dbReference type="EMBL" id="KZ819671">
    <property type="protein sequence ID" value="PWN26591.1"/>
    <property type="molecule type" value="Genomic_DNA"/>
</dbReference>
<evidence type="ECO:0000256" key="5">
    <source>
        <dbReference type="PROSITE-ProRule" id="PRU00042"/>
    </source>
</evidence>
<protein>
    <recommendedName>
        <fullName evidence="6">C2H2-type domain-containing protein</fullName>
    </recommendedName>
</protein>
<evidence type="ECO:0000313" key="7">
    <source>
        <dbReference type="EMBL" id="PWN26591.1"/>
    </source>
</evidence>
<accession>A0A316UQL0</accession>